<dbReference type="GO" id="GO:0030288">
    <property type="term" value="C:outer membrane-bounded periplasmic space"/>
    <property type="evidence" value="ECO:0007669"/>
    <property type="project" value="TreeGrafter"/>
</dbReference>
<dbReference type="CDD" id="cd01146">
    <property type="entry name" value="FhuD"/>
    <property type="match status" value="1"/>
</dbReference>
<comment type="subcellular location">
    <subcellularLocation>
        <location evidence="1">Cell envelope</location>
    </subcellularLocation>
</comment>
<comment type="caution">
    <text evidence="8">The sequence shown here is derived from an EMBL/GenBank/DDBJ whole genome shotgun (WGS) entry which is preliminary data.</text>
</comment>
<keyword evidence="4" id="KW-0410">Iron transport</keyword>
<organism evidence="8 9">
    <name type="scientific">Pelagovum pacificum</name>
    <dbReference type="NCBI Taxonomy" id="2588711"/>
    <lineage>
        <taxon>Bacteria</taxon>
        <taxon>Pseudomonadati</taxon>
        <taxon>Pseudomonadota</taxon>
        <taxon>Alphaproteobacteria</taxon>
        <taxon>Rhodobacterales</taxon>
        <taxon>Paracoccaceae</taxon>
        <taxon>Pelagovum</taxon>
    </lineage>
</organism>
<keyword evidence="9" id="KW-1185">Reference proteome</keyword>
<dbReference type="Pfam" id="PF01497">
    <property type="entry name" value="Peripla_BP_2"/>
    <property type="match status" value="1"/>
</dbReference>
<dbReference type="Gene3D" id="3.40.50.1980">
    <property type="entry name" value="Nitrogenase molybdenum iron protein domain"/>
    <property type="match status" value="2"/>
</dbReference>
<accession>A0A5C5GCW4</accession>
<evidence type="ECO:0000256" key="4">
    <source>
        <dbReference type="ARBA" id="ARBA00022496"/>
    </source>
</evidence>
<dbReference type="PROSITE" id="PS50983">
    <property type="entry name" value="FE_B12_PBP"/>
    <property type="match status" value="1"/>
</dbReference>
<dbReference type="PANTHER" id="PTHR30532">
    <property type="entry name" value="IRON III DICITRATE-BINDING PERIPLASMIC PROTEIN"/>
    <property type="match status" value="1"/>
</dbReference>
<protein>
    <submittedName>
        <fullName evidence="8">Iron-siderophore ABC transporter substrate-binding protein</fullName>
    </submittedName>
</protein>
<evidence type="ECO:0000256" key="5">
    <source>
        <dbReference type="ARBA" id="ARBA00022729"/>
    </source>
</evidence>
<keyword evidence="5 6" id="KW-0732">Signal</keyword>
<evidence type="ECO:0000256" key="3">
    <source>
        <dbReference type="ARBA" id="ARBA00022448"/>
    </source>
</evidence>
<dbReference type="OrthoDB" id="1846031at2"/>
<dbReference type="InterPro" id="IPR051313">
    <property type="entry name" value="Bact_iron-sidero_bind"/>
</dbReference>
<proteinExistence type="inferred from homology"/>
<evidence type="ECO:0000313" key="9">
    <source>
        <dbReference type="Proteomes" id="UP000314011"/>
    </source>
</evidence>
<reference evidence="8 9" key="1">
    <citation type="submission" date="2019-06" db="EMBL/GenBank/DDBJ databases">
        <title>Genome of new Rhodobacteraceae sp. SM1903.</title>
        <authorList>
            <person name="Ren X."/>
        </authorList>
    </citation>
    <scope>NUCLEOTIDE SEQUENCE [LARGE SCALE GENOMIC DNA]</scope>
    <source>
        <strain evidence="8 9">SM1903</strain>
    </source>
</reference>
<dbReference type="AlphaFoldDB" id="A0A5C5GCW4"/>
<keyword evidence="4" id="KW-0406">Ion transport</keyword>
<dbReference type="EMBL" id="VFFF01000001">
    <property type="protein sequence ID" value="TNY32645.1"/>
    <property type="molecule type" value="Genomic_DNA"/>
</dbReference>
<keyword evidence="4" id="KW-0408">Iron</keyword>
<dbReference type="Proteomes" id="UP000314011">
    <property type="component" value="Unassembled WGS sequence"/>
</dbReference>
<evidence type="ECO:0000256" key="2">
    <source>
        <dbReference type="ARBA" id="ARBA00008814"/>
    </source>
</evidence>
<sequence length="318" mass="34454">MKPIIAAVVALIALPAWAQDFPVEIETKFGTVPIETQPERVATVDYAGADNVLALGFQPLTVREWFGPYENGLWHWAQEVASDDPVLLSGQLDFEAIAATDPDVILGLRSGITADEFGQLSAIAPTVAVPPGAGDYDLDWQAQARLAGRALGREDEAERQIADIEELFAETAAAHPEWEGKTMTVLTYYDGSVGLYTATDSSVRTFEAFGLVPHPKVIELSQPGQFYVEISQEILPELDADVILWFSPQDDENVQGLVARDSMRAVEEGREIFLSLESPANGALSHGSLLSLPYAVERLTPLLDAALDGDPETPVAHE</sequence>
<dbReference type="RefSeq" id="WP_140193325.1">
    <property type="nucleotide sequence ID" value="NZ_CP065915.1"/>
</dbReference>
<evidence type="ECO:0000256" key="6">
    <source>
        <dbReference type="SAM" id="SignalP"/>
    </source>
</evidence>
<name>A0A5C5GCW4_9RHOB</name>
<evidence type="ECO:0000259" key="7">
    <source>
        <dbReference type="PROSITE" id="PS50983"/>
    </source>
</evidence>
<keyword evidence="3" id="KW-0813">Transport</keyword>
<dbReference type="PANTHER" id="PTHR30532:SF24">
    <property type="entry name" value="FERRIC ENTEROBACTIN-BINDING PERIPLASMIC PROTEIN FEPB"/>
    <property type="match status" value="1"/>
</dbReference>
<feature type="chain" id="PRO_5022915067" evidence="6">
    <location>
        <begin position="19"/>
        <end position="318"/>
    </location>
</feature>
<dbReference type="SUPFAM" id="SSF53807">
    <property type="entry name" value="Helical backbone' metal receptor"/>
    <property type="match status" value="1"/>
</dbReference>
<feature type="domain" description="Fe/B12 periplasmic-binding" evidence="7">
    <location>
        <begin position="40"/>
        <end position="307"/>
    </location>
</feature>
<evidence type="ECO:0000256" key="1">
    <source>
        <dbReference type="ARBA" id="ARBA00004196"/>
    </source>
</evidence>
<dbReference type="InterPro" id="IPR002491">
    <property type="entry name" value="ABC_transptr_periplasmic_BD"/>
</dbReference>
<comment type="similarity">
    <text evidence="2">Belongs to the bacterial solute-binding protein 8 family.</text>
</comment>
<evidence type="ECO:0000313" key="8">
    <source>
        <dbReference type="EMBL" id="TNY32645.1"/>
    </source>
</evidence>
<feature type="signal peptide" evidence="6">
    <location>
        <begin position="1"/>
        <end position="18"/>
    </location>
</feature>
<dbReference type="GO" id="GO:1901678">
    <property type="term" value="P:iron coordination entity transport"/>
    <property type="evidence" value="ECO:0007669"/>
    <property type="project" value="UniProtKB-ARBA"/>
</dbReference>
<gene>
    <name evidence="8" type="ORF">FHY64_05020</name>
</gene>